<dbReference type="InterPro" id="IPR010987">
    <property type="entry name" value="Glutathione-S-Trfase_C-like"/>
</dbReference>
<dbReference type="CDD" id="cd00299">
    <property type="entry name" value="GST_C_family"/>
    <property type="match status" value="1"/>
</dbReference>
<dbReference type="Pfam" id="PF13409">
    <property type="entry name" value="GST_N_2"/>
    <property type="match status" value="1"/>
</dbReference>
<dbReference type="SFLD" id="SFLDG00358">
    <property type="entry name" value="Main_(cytGST)"/>
    <property type="match status" value="1"/>
</dbReference>
<dbReference type="SFLD" id="SFLDS00019">
    <property type="entry name" value="Glutathione_Transferase_(cytos"/>
    <property type="match status" value="1"/>
</dbReference>
<dbReference type="RefSeq" id="WP_130153360.1">
    <property type="nucleotide sequence ID" value="NZ_SCFB01000002.1"/>
</dbReference>
<dbReference type="OrthoDB" id="9794721at2"/>
<dbReference type="EMBL" id="SCFB01000002">
    <property type="protein sequence ID" value="RZI46890.1"/>
    <property type="molecule type" value="Genomic_DNA"/>
</dbReference>
<dbReference type="InterPro" id="IPR004046">
    <property type="entry name" value="GST_C"/>
</dbReference>
<dbReference type="PROSITE" id="PS50404">
    <property type="entry name" value="GST_NTER"/>
    <property type="match status" value="1"/>
</dbReference>
<dbReference type="CDD" id="cd00570">
    <property type="entry name" value="GST_N_family"/>
    <property type="match status" value="1"/>
</dbReference>
<comment type="caution">
    <text evidence="3">The sequence shown here is derived from an EMBL/GenBank/DDBJ whole genome shotgun (WGS) entry which is preliminary data.</text>
</comment>
<protein>
    <submittedName>
        <fullName evidence="3">Glutathione S-transferase family protein</fullName>
    </submittedName>
</protein>
<dbReference type="InterPro" id="IPR036249">
    <property type="entry name" value="Thioredoxin-like_sf"/>
</dbReference>
<evidence type="ECO:0000259" key="1">
    <source>
        <dbReference type="PROSITE" id="PS50404"/>
    </source>
</evidence>
<dbReference type="SUPFAM" id="SSF52833">
    <property type="entry name" value="Thioredoxin-like"/>
    <property type="match status" value="1"/>
</dbReference>
<organism evidence="3 4">
    <name type="scientific">Candidatus Finniella inopinata</name>
    <dbReference type="NCBI Taxonomy" id="1696036"/>
    <lineage>
        <taxon>Bacteria</taxon>
        <taxon>Pseudomonadati</taxon>
        <taxon>Pseudomonadota</taxon>
        <taxon>Alphaproteobacteria</taxon>
        <taxon>Holosporales</taxon>
        <taxon>Candidatus Paracaedibacteraceae</taxon>
        <taxon>Candidatus Finniella</taxon>
    </lineage>
</organism>
<keyword evidence="3" id="KW-0808">Transferase</keyword>
<dbReference type="InterPro" id="IPR036282">
    <property type="entry name" value="Glutathione-S-Trfase_C_sf"/>
</dbReference>
<proteinExistence type="predicted"/>
<evidence type="ECO:0000259" key="2">
    <source>
        <dbReference type="PROSITE" id="PS50405"/>
    </source>
</evidence>
<reference evidence="3 4" key="1">
    <citation type="submission" date="2018-10" db="EMBL/GenBank/DDBJ databases">
        <title>An updated phylogeny of the Alphaproteobacteria reveals that the parasitic Rickettsiales and Holosporales have independent origins.</title>
        <authorList>
            <person name="Munoz-Gomez S.A."/>
            <person name="Hess S."/>
            <person name="Burger G."/>
            <person name="Lang B.F."/>
            <person name="Susko E."/>
            <person name="Slamovits C.H."/>
            <person name="Roger A.J."/>
        </authorList>
    </citation>
    <scope>NUCLEOTIDE SEQUENCE [LARGE SCALE GENOMIC DNA]</scope>
    <source>
        <strain evidence="3">HOLO01</strain>
    </source>
</reference>
<dbReference type="Gene3D" id="1.20.1050.10">
    <property type="match status" value="1"/>
</dbReference>
<dbReference type="Pfam" id="PF00043">
    <property type="entry name" value="GST_C"/>
    <property type="match status" value="1"/>
</dbReference>
<feature type="domain" description="GST C-terminal" evidence="2">
    <location>
        <begin position="85"/>
        <end position="218"/>
    </location>
</feature>
<dbReference type="SUPFAM" id="SSF47616">
    <property type="entry name" value="GST C-terminal domain-like"/>
    <property type="match status" value="1"/>
</dbReference>
<dbReference type="PANTHER" id="PTHR44051">
    <property type="entry name" value="GLUTATHIONE S-TRANSFERASE-RELATED"/>
    <property type="match status" value="1"/>
</dbReference>
<dbReference type="Proteomes" id="UP000293550">
    <property type="component" value="Unassembled WGS sequence"/>
</dbReference>
<dbReference type="AlphaFoldDB" id="A0A4Q7DKH8"/>
<name>A0A4Q7DKH8_9PROT</name>
<dbReference type="PROSITE" id="PS50405">
    <property type="entry name" value="GST_CTER"/>
    <property type="match status" value="1"/>
</dbReference>
<accession>A0A4Q7DKH8</accession>
<evidence type="ECO:0000313" key="3">
    <source>
        <dbReference type="EMBL" id="RZI46890.1"/>
    </source>
</evidence>
<dbReference type="Gene3D" id="3.40.30.10">
    <property type="entry name" value="Glutaredoxin"/>
    <property type="match status" value="1"/>
</dbReference>
<dbReference type="GO" id="GO:0016740">
    <property type="term" value="F:transferase activity"/>
    <property type="evidence" value="ECO:0007669"/>
    <property type="project" value="UniProtKB-KW"/>
</dbReference>
<gene>
    <name evidence="3" type="ORF">EQU50_01310</name>
</gene>
<feature type="domain" description="GST N-terminal" evidence="1">
    <location>
        <begin position="1"/>
        <end position="79"/>
    </location>
</feature>
<sequence length="226" mass="26029">MRTLYHYPLCPYSRKIRLQLAEKKLDFTLELEKFWEKRPEFLSLNAAGQVPVLIDLNGSVLADSVAICEYLEETYPKDGSLIGEGLPQRAEVRRLIAWFDTRFGRDISERLVFEKIIKRYLPTTGSSGPDSAVIRQAKNAIHHHLDYISWLVDRRNWLAGDHFSLADITAAAHLSVIDYLGDVPWESHLLAKEWYARIKSRPMFRNLLQDRASGLTPSAHYADLDF</sequence>
<dbReference type="InterPro" id="IPR040079">
    <property type="entry name" value="Glutathione_S-Trfase"/>
</dbReference>
<dbReference type="PANTHER" id="PTHR44051:SF8">
    <property type="entry name" value="GLUTATHIONE S-TRANSFERASE GSTA"/>
    <property type="match status" value="1"/>
</dbReference>
<dbReference type="InterPro" id="IPR004045">
    <property type="entry name" value="Glutathione_S-Trfase_N"/>
</dbReference>
<evidence type="ECO:0000313" key="4">
    <source>
        <dbReference type="Proteomes" id="UP000293550"/>
    </source>
</evidence>
<keyword evidence="4" id="KW-1185">Reference proteome</keyword>